<evidence type="ECO:0000256" key="5">
    <source>
        <dbReference type="ARBA" id="ARBA00023121"/>
    </source>
</evidence>
<evidence type="ECO:0000313" key="10">
    <source>
        <dbReference type="RefSeq" id="XP_022242120.1"/>
    </source>
</evidence>
<dbReference type="PANTHER" id="PTHR15813:SF9">
    <property type="entry name" value="PX DOMAIN-CONTAINING PROTEIN"/>
    <property type="match status" value="1"/>
</dbReference>
<evidence type="ECO:0000313" key="9">
    <source>
        <dbReference type="Proteomes" id="UP000694941"/>
    </source>
</evidence>
<keyword evidence="5" id="KW-0446">Lipid-binding</keyword>
<keyword evidence="9" id="KW-1185">Reference proteome</keyword>
<keyword evidence="4" id="KW-0653">Protein transport</keyword>
<dbReference type="SMART" id="SM00312">
    <property type="entry name" value="PX"/>
    <property type="match status" value="1"/>
</dbReference>
<keyword evidence="3" id="KW-0813">Transport</keyword>
<feature type="domain" description="PX" evidence="8">
    <location>
        <begin position="1"/>
        <end position="123"/>
    </location>
</feature>
<evidence type="ECO:0000256" key="4">
    <source>
        <dbReference type="ARBA" id="ARBA00022927"/>
    </source>
</evidence>
<dbReference type="SUPFAM" id="SSF64268">
    <property type="entry name" value="PX domain"/>
    <property type="match status" value="1"/>
</dbReference>
<dbReference type="InterPro" id="IPR052467">
    <property type="entry name" value="Sorting_nexin_PX-domain"/>
</dbReference>
<name>A0ABM1SER5_LIMPO</name>
<evidence type="ECO:0000259" key="8">
    <source>
        <dbReference type="PROSITE" id="PS50195"/>
    </source>
</evidence>
<dbReference type="GeneID" id="106459863"/>
<dbReference type="InterPro" id="IPR036871">
    <property type="entry name" value="PX_dom_sf"/>
</dbReference>
<gene>
    <name evidence="10" type="primary">LOC106459863</name>
</gene>
<dbReference type="PROSITE" id="PS50195">
    <property type="entry name" value="PX"/>
    <property type="match status" value="1"/>
</dbReference>
<comment type="similarity">
    <text evidence="2">Belongs to the sorting nexin family.</text>
</comment>
<organism evidence="9 10">
    <name type="scientific">Limulus polyphemus</name>
    <name type="common">Atlantic horseshoe crab</name>
    <dbReference type="NCBI Taxonomy" id="6850"/>
    <lineage>
        <taxon>Eukaryota</taxon>
        <taxon>Metazoa</taxon>
        <taxon>Ecdysozoa</taxon>
        <taxon>Arthropoda</taxon>
        <taxon>Chelicerata</taxon>
        <taxon>Merostomata</taxon>
        <taxon>Xiphosura</taxon>
        <taxon>Limulidae</taxon>
        <taxon>Limulus</taxon>
    </lineage>
</organism>
<evidence type="ECO:0000256" key="2">
    <source>
        <dbReference type="ARBA" id="ARBA00010883"/>
    </source>
</evidence>
<evidence type="ECO:0000256" key="6">
    <source>
        <dbReference type="ARBA" id="ARBA00023136"/>
    </source>
</evidence>
<dbReference type="Pfam" id="PF00787">
    <property type="entry name" value="PX"/>
    <property type="match status" value="1"/>
</dbReference>
<keyword evidence="6" id="KW-0472">Membrane</keyword>
<evidence type="ECO:0000256" key="7">
    <source>
        <dbReference type="ARBA" id="ARBA00023329"/>
    </source>
</evidence>
<dbReference type="InterPro" id="IPR001683">
    <property type="entry name" value="PX_dom"/>
</dbReference>
<dbReference type="PANTHER" id="PTHR15813">
    <property type="entry name" value="SORTING NEXIN-22 AND 24"/>
    <property type="match status" value="1"/>
</dbReference>
<dbReference type="Proteomes" id="UP000694941">
    <property type="component" value="Unplaced"/>
</dbReference>
<sequence>MQSVPILGPWLSTVVLHLPLNSGGKWKAPCPLSWRVYRIEVYVSGRCQRIERRYRAFHALHKQLKRLVQTPSFPPKKMRNSSPKLIEQRRQALEHYVQEVLRLQPLPKEVLVFLSLPTVSPSASLDSLEQLSIEKKTTHQPIMTFLPNPFSEPAYSGSLPDIVVDGVIMGMYSAEEQVTSSVR</sequence>
<comment type="subcellular location">
    <subcellularLocation>
        <location evidence="1">Cytoplasmic vesicle membrane</location>
        <topology evidence="1">Peripheral membrane protein</topology>
        <orientation evidence="1">Cytoplasmic side</orientation>
    </subcellularLocation>
</comment>
<keyword evidence="7" id="KW-0968">Cytoplasmic vesicle</keyword>
<evidence type="ECO:0000256" key="3">
    <source>
        <dbReference type="ARBA" id="ARBA00022448"/>
    </source>
</evidence>
<accession>A0ABM1SER5</accession>
<reference evidence="10" key="1">
    <citation type="submission" date="2025-08" db="UniProtKB">
        <authorList>
            <consortium name="RefSeq"/>
        </authorList>
    </citation>
    <scope>IDENTIFICATION</scope>
    <source>
        <tissue evidence="10">Muscle</tissue>
    </source>
</reference>
<evidence type="ECO:0000256" key="1">
    <source>
        <dbReference type="ARBA" id="ARBA00004180"/>
    </source>
</evidence>
<dbReference type="Gene3D" id="3.30.1520.10">
    <property type="entry name" value="Phox-like domain"/>
    <property type="match status" value="1"/>
</dbReference>
<dbReference type="RefSeq" id="XP_022242120.1">
    <property type="nucleotide sequence ID" value="XM_022386412.1"/>
</dbReference>
<proteinExistence type="inferred from homology"/>
<protein>
    <submittedName>
        <fullName evidence="10">Sorting nexin-24-like</fullName>
    </submittedName>
</protein>